<sequence length="874" mass="99282">MNSVERRMMRRGANLHNKENLLNGNESEPRSVADPNPPPDDTDIYAVLAKEYRIDQSTVSILRTKRVFERLSVQEIRVMMERYIATFGTDIAQRLISYAPKDVRPWLEEVAPRVSELGRVCPDLKLRFAFDMIIREYEMIQCPKDHFDALIESLFGLISSPQERQNFLYAYPQYFSLDPVKVRAFTGRGFSLKKDGDVPAFWQQLKSFSQYTKDELETARKAYEKTLETQLRRQSEAAPQHGPVIHSSPPALTNRASSQGHRSSARLNAPARSTVQLKFDDMLPGHAPVFMTRRPEAGKSQRSRPPLPQEAPSGETQLALFDRPMRGTYAPEVLEHIAEEASPERKTSTYEPLIIDAPEADAAAAQALAAPNQETVAIRQAEQYLYALRLSPGMRNKALLRLRRVFGSVRLGMAWIGRMRTLGWTDEHFLRLFQSPSCRALRVPSEMYILWMALFRDKAGIDADMAARILIDNDFLLTIGVQECEKRLEAACDGGAADEKRNILVNSTGTLRMRAVTLRIQLRKKQTARESASGDSLKKHEEHKPNGAGADELRSASRTRAPSLSRPEDAFLSNGWKRPAVEAHFRAFPSLSRQPANILYESIRLLAHHLGLRGSPFTHALSQGIASVVEYAPRLNELDRRNAADRRKNHAWYAGFGTEGMAQELAVSVHRLAEARQEEEIRESSNPLTDALNELDKWLATRRCDEQAEDGTAYNEPPEARNTVTGKTFLMRHPHMLALHRQPLLVIYGMIRSYGLREYHAKTNLLQKPPQLHKHLAPLFLHPQVLMEIINRQRKLAVESLSDSPLDSATLDPCLDWRRLLTPLPELEWRYALLRQERARLKPNDPATAQVIEALFGPSRKKFATISSRFARAW</sequence>
<dbReference type="Proteomes" id="UP000710385">
    <property type="component" value="Unassembled WGS sequence"/>
</dbReference>
<proteinExistence type="predicted"/>
<evidence type="ECO:0000313" key="2">
    <source>
        <dbReference type="EMBL" id="MBE7525595.1"/>
    </source>
</evidence>
<comment type="caution">
    <text evidence="2">The sequence shown here is derived from an EMBL/GenBank/DDBJ whole genome shotgun (WGS) entry which is preliminary data.</text>
</comment>
<protein>
    <submittedName>
        <fullName evidence="2">Uncharacterized protein</fullName>
    </submittedName>
</protein>
<feature type="region of interest" description="Disordered" evidence="1">
    <location>
        <begin position="524"/>
        <end position="569"/>
    </location>
</feature>
<feature type="region of interest" description="Disordered" evidence="1">
    <location>
        <begin position="228"/>
        <end position="268"/>
    </location>
</feature>
<dbReference type="AlphaFoldDB" id="A0A928Y557"/>
<feature type="region of interest" description="Disordered" evidence="1">
    <location>
        <begin position="1"/>
        <end position="40"/>
    </location>
</feature>
<evidence type="ECO:0000313" key="3">
    <source>
        <dbReference type="Proteomes" id="UP000710385"/>
    </source>
</evidence>
<gene>
    <name evidence="2" type="ORF">HS096_04400</name>
</gene>
<name>A0A928Y557_UNCKA</name>
<reference evidence="2" key="1">
    <citation type="submission" date="2020-05" db="EMBL/GenBank/DDBJ databases">
        <title>High-Quality Genomes of Partial-Nitritation/Anammox System by Hierarchical Clustering Based Hybrid Assembly.</title>
        <authorList>
            <person name="Liu L."/>
            <person name="Wang Y."/>
            <person name="Che Y."/>
            <person name="Chen Y."/>
            <person name="Xia Y."/>
            <person name="Luo R."/>
            <person name="Cheng S.H."/>
            <person name="Zheng C."/>
            <person name="Zhang T."/>
        </authorList>
    </citation>
    <scope>NUCLEOTIDE SEQUENCE</scope>
    <source>
        <strain evidence="2">H1_PAT1</strain>
    </source>
</reference>
<accession>A0A928Y557</accession>
<dbReference type="EMBL" id="JABTTY010000001">
    <property type="protein sequence ID" value="MBE7525595.1"/>
    <property type="molecule type" value="Genomic_DNA"/>
</dbReference>
<feature type="compositionally biased region" description="Basic and acidic residues" evidence="1">
    <location>
        <begin position="536"/>
        <end position="555"/>
    </location>
</feature>
<feature type="compositionally biased region" description="Polar residues" evidence="1">
    <location>
        <begin position="250"/>
        <end position="268"/>
    </location>
</feature>
<organism evidence="2 3">
    <name type="scientific">candidate division WWE3 bacterium</name>
    <dbReference type="NCBI Taxonomy" id="2053526"/>
    <lineage>
        <taxon>Bacteria</taxon>
        <taxon>Katanobacteria</taxon>
    </lineage>
</organism>
<feature type="region of interest" description="Disordered" evidence="1">
    <location>
        <begin position="293"/>
        <end position="318"/>
    </location>
</feature>
<evidence type="ECO:0000256" key="1">
    <source>
        <dbReference type="SAM" id="MobiDB-lite"/>
    </source>
</evidence>